<proteinExistence type="predicted"/>
<sequence>MTNSKAFFVVFIFVFLGNIFFSNAQCPTIVDSNQNFCDLESLLVSDLQAIDNGGGVFWYDTATSVTPLSNSTSLINGQDYFADDSSGNCGVRQRVDVTITGPPIGLNFQGVCVEDANDATISDLVLTGNDIQWYLTPSGGTALNPTTVLIDNTIYYANQSNPVTGCRSSRLSVFVNVGVVPVPTGDAIQTFCVIPGSSPPTVSDLVANGINIQWYSSISSASPLDPNTPLIDGENYFATISDPPCESFIRLEVIVEFLIQSTAGNNGSLEICEDDTNTYDLFNSLGGTPDSGGIWSPALNSGTGLFDPALDAPGTYTYTVTSSNPACNDASASVTVTFIVPPVAGNNGSLEICEDDTNTYDLFNSLGGTPDSGGI</sequence>
<dbReference type="AlphaFoldDB" id="A0A316DMG6"/>
<dbReference type="Proteomes" id="UP000245430">
    <property type="component" value="Unassembled WGS sequence"/>
</dbReference>
<protein>
    <submittedName>
        <fullName evidence="1">Uncharacterized protein</fullName>
    </submittedName>
</protein>
<gene>
    <name evidence="1" type="ORF">LX78_02066</name>
</gene>
<accession>A0A316DMG6</accession>
<keyword evidence="2" id="KW-1185">Reference proteome</keyword>
<evidence type="ECO:0000313" key="2">
    <source>
        <dbReference type="Proteomes" id="UP000245430"/>
    </source>
</evidence>
<name>A0A316DMG6_9FLAO</name>
<evidence type="ECO:0000313" key="1">
    <source>
        <dbReference type="EMBL" id="PWK18758.1"/>
    </source>
</evidence>
<dbReference type="EMBL" id="QGGP01000004">
    <property type="protein sequence ID" value="PWK18758.1"/>
    <property type="molecule type" value="Genomic_DNA"/>
</dbReference>
<feature type="non-terminal residue" evidence="1">
    <location>
        <position position="375"/>
    </location>
</feature>
<reference evidence="1 2" key="1">
    <citation type="submission" date="2018-05" db="EMBL/GenBank/DDBJ databases">
        <title>Genomic Encyclopedia of Archaeal and Bacterial Type Strains, Phase II (KMG-II): from individual species to whole genera.</title>
        <authorList>
            <person name="Goeker M."/>
        </authorList>
    </citation>
    <scope>NUCLEOTIDE SEQUENCE [LARGE SCALE GENOMIC DNA]</scope>
    <source>
        <strain evidence="1 2">DSM 22637</strain>
    </source>
</reference>
<comment type="caution">
    <text evidence="1">The sequence shown here is derived from an EMBL/GenBank/DDBJ whole genome shotgun (WGS) entry which is preliminary data.</text>
</comment>
<organism evidence="1 2">
    <name type="scientific">Xanthomarina spongicola</name>
    <dbReference type="NCBI Taxonomy" id="570520"/>
    <lineage>
        <taxon>Bacteria</taxon>
        <taxon>Pseudomonadati</taxon>
        <taxon>Bacteroidota</taxon>
        <taxon>Flavobacteriia</taxon>
        <taxon>Flavobacteriales</taxon>
        <taxon>Flavobacteriaceae</taxon>
        <taxon>Xanthomarina</taxon>
    </lineage>
</organism>